<proteinExistence type="predicted"/>
<accession>A0A6L9E812</accession>
<protein>
    <submittedName>
        <fullName evidence="2">Outer membrane beta-barrel protein</fullName>
    </submittedName>
</protein>
<organism evidence="2 3">
    <name type="scientific">Poritiphilus flavus</name>
    <dbReference type="NCBI Taxonomy" id="2697053"/>
    <lineage>
        <taxon>Bacteria</taxon>
        <taxon>Pseudomonadati</taxon>
        <taxon>Bacteroidota</taxon>
        <taxon>Flavobacteriia</taxon>
        <taxon>Flavobacteriales</taxon>
        <taxon>Flavobacteriaceae</taxon>
        <taxon>Poritiphilus</taxon>
    </lineage>
</organism>
<evidence type="ECO:0000259" key="1">
    <source>
        <dbReference type="Pfam" id="PF13568"/>
    </source>
</evidence>
<name>A0A6L9E812_9FLAO</name>
<keyword evidence="3" id="KW-1185">Reference proteome</keyword>
<evidence type="ECO:0000313" key="2">
    <source>
        <dbReference type="EMBL" id="NAS10589.1"/>
    </source>
</evidence>
<gene>
    <name evidence="2" type="ORF">GTQ38_01155</name>
</gene>
<dbReference type="AlphaFoldDB" id="A0A6L9E812"/>
<dbReference type="RefSeq" id="WP_161433388.1">
    <property type="nucleotide sequence ID" value="NZ_WXYO01000001.1"/>
</dbReference>
<sequence length="189" mass="20843">MKKLIVSIIVAVVSLNTIEAQDFTFGAKAGLNLSTLQPELTASRTSFHLGGVAEISISEQFSVQPELLYSGQGAKDQDDRDDNEYYRLNYLSVPVLAKYYITDGFSVEAGPQLGILLSAEREDNGETEDIKDVTKSTDLGLTLGLGYKMDNGLNFGLRYLLGGDVNDIDEDTDEFKNRVFQISVGYFFN</sequence>
<dbReference type="Gene3D" id="2.40.160.20">
    <property type="match status" value="1"/>
</dbReference>
<reference evidence="2 3" key="1">
    <citation type="submission" date="2020-01" db="EMBL/GenBank/DDBJ databases">
        <title>Bacteria diversity of Porities sp.</title>
        <authorList>
            <person name="Wang G."/>
        </authorList>
    </citation>
    <scope>NUCLEOTIDE SEQUENCE [LARGE SCALE GENOMIC DNA]</scope>
    <source>
        <strain evidence="2 3">R33</strain>
    </source>
</reference>
<dbReference type="InterPro" id="IPR025665">
    <property type="entry name" value="Beta-barrel_OMP_2"/>
</dbReference>
<feature type="domain" description="Outer membrane protein beta-barrel" evidence="1">
    <location>
        <begin position="20"/>
        <end position="162"/>
    </location>
</feature>
<dbReference type="Proteomes" id="UP000475249">
    <property type="component" value="Unassembled WGS sequence"/>
</dbReference>
<evidence type="ECO:0000313" key="3">
    <source>
        <dbReference type="Proteomes" id="UP000475249"/>
    </source>
</evidence>
<comment type="caution">
    <text evidence="2">The sequence shown here is derived from an EMBL/GenBank/DDBJ whole genome shotgun (WGS) entry which is preliminary data.</text>
</comment>
<dbReference type="EMBL" id="WXYO01000001">
    <property type="protein sequence ID" value="NAS10589.1"/>
    <property type="molecule type" value="Genomic_DNA"/>
</dbReference>
<dbReference type="InterPro" id="IPR011250">
    <property type="entry name" value="OMP/PagP_B-barrel"/>
</dbReference>
<dbReference type="SUPFAM" id="SSF56925">
    <property type="entry name" value="OMPA-like"/>
    <property type="match status" value="1"/>
</dbReference>
<dbReference type="Pfam" id="PF13568">
    <property type="entry name" value="OMP_b-brl_2"/>
    <property type="match status" value="1"/>
</dbReference>